<dbReference type="InterPro" id="IPR035398">
    <property type="entry name" value="Bac_rhamnosid_C"/>
</dbReference>
<evidence type="ECO:0000259" key="4">
    <source>
        <dbReference type="Pfam" id="PF05592"/>
    </source>
</evidence>
<comment type="caution">
    <text evidence="8">The sequence shown here is derived from an EMBL/GenBank/DDBJ whole genome shotgun (WGS) entry which is preliminary data.</text>
</comment>
<evidence type="ECO:0000313" key="8">
    <source>
        <dbReference type="EMBL" id="OHX64519.1"/>
    </source>
</evidence>
<keyword evidence="3" id="KW-0378">Hydrolase</keyword>
<feature type="domain" description="Bacterial alpha-L-rhamnosidase N-terminal" evidence="5">
    <location>
        <begin position="192"/>
        <end position="364"/>
    </location>
</feature>
<feature type="domain" description="Alpha-L-rhamnosidase six-hairpin glycosidase" evidence="6">
    <location>
        <begin position="485"/>
        <end position="834"/>
    </location>
</feature>
<dbReference type="EC" id="3.2.1.40" evidence="2"/>
<dbReference type="EMBL" id="JRYR02000002">
    <property type="protein sequence ID" value="OHX64519.1"/>
    <property type="molecule type" value="Genomic_DNA"/>
</dbReference>
<accession>A0A1S1YU23</accession>
<protein>
    <recommendedName>
        <fullName evidence="2">alpha-L-rhamnosidase</fullName>
        <ecNumber evidence="2">3.2.1.40</ecNumber>
    </recommendedName>
</protein>
<keyword evidence="9" id="KW-1185">Reference proteome</keyword>
<sequence>MMKNLYFIFLWILIFGCSPMIKDQSQLIQFQSIKCDEIVNPLGLDNLQPTFSWEVDVLGENKSQSAYQIVVASSIEKLNDENADVWNNGKIMTNRSSYIKYNGKPLQPFQKYWWKVKIWDEQGVASDWSPVGTFEMGILNNAQWEGAKWLSVMDNRTSEHAARPYQTGKMSKASMVKSQPAGYFRNEIDLEKEVQSARAYICGLGYYELYMNGEKIGNHVLDPAPSNYDKQAYYVTYDVTNQLNKGKNVVGSIVGNGFYGQNISWKRDPESEKDLSYGKPSFKLRINITYTDNTSTTIYSDQNWKSSTGPIVFDNVYGGETYDARYAFEGWNTVDFNASNWNQSNIENPKVSKISAQLMPPIRALKTLQPSQIFKAPDGDWIVDFGQNIAGWVAIKVTEEKGKLIDVILTEALTKDGKDIYLGTTGGGANGLKQNLKYISNGKKDQEWSPKFTYHGFRYAKFSGLSNPPTKETIQGVLVATDMQERGSFSCSDSLLNKMHSISKWTIVDNMHGIPEDCPHREKCGWLGDAHAFCEYALYNYELDHFYKKYMEDIRTQRKKVKGYHSKTEFLVPTMIAPGKRTSSIAKLDWGVATIYLPYYHYVYYGDSSIVKEYYQDMKGLTDYYLSFKNERGIIDNGMGDWCPPRWDRKNNPSAMECHPVVSANAYFYDILGIMKKFATLVDDKQYANQLQKEQRELQAAFDKVYLEEKGEYKWYGSQTATVMALQFGMVDKGNLSEVLEGLVTDIQKEKGGHHSTGIHGNRYIYSVLSKYDRADLAYQILTIPTFPSQTYVMNYGFTTWPERQFEWETMKGLTNSLNHPMHSGFSAYFYESIGGIKSSYEKAGYKKFTVDPTFPNQITSANVAVPTRYGAIKNDWKMSGKTLTMDLKVPFNTTASIVLSAKEKQSLRIQTNKGTTLNDLNFDQNNLQLGSGNYIIQYTKASNTLL</sequence>
<dbReference type="InterPro" id="IPR016007">
    <property type="entry name" value="Alpha_rhamnosid"/>
</dbReference>
<evidence type="ECO:0000256" key="1">
    <source>
        <dbReference type="ARBA" id="ARBA00001445"/>
    </source>
</evidence>
<dbReference type="PANTHER" id="PTHR33307:SF6">
    <property type="entry name" value="ALPHA-RHAMNOSIDASE (EUROFUNG)-RELATED"/>
    <property type="match status" value="1"/>
</dbReference>
<feature type="domain" description="Alpha-L-rhamnosidase concanavalin-like" evidence="4">
    <location>
        <begin position="375"/>
        <end position="479"/>
    </location>
</feature>
<evidence type="ECO:0000259" key="5">
    <source>
        <dbReference type="Pfam" id="PF08531"/>
    </source>
</evidence>
<dbReference type="InterPro" id="IPR013737">
    <property type="entry name" value="Bac_rhamnosid_N"/>
</dbReference>
<evidence type="ECO:0000256" key="2">
    <source>
        <dbReference type="ARBA" id="ARBA00012652"/>
    </source>
</evidence>
<dbReference type="InterPro" id="IPR008928">
    <property type="entry name" value="6-hairpin_glycosidase_sf"/>
</dbReference>
<dbReference type="Gene3D" id="2.60.40.10">
    <property type="entry name" value="Immunoglobulins"/>
    <property type="match status" value="1"/>
</dbReference>
<organism evidence="8 9">
    <name type="scientific">Flammeovirga pacifica</name>
    <dbReference type="NCBI Taxonomy" id="915059"/>
    <lineage>
        <taxon>Bacteria</taxon>
        <taxon>Pseudomonadati</taxon>
        <taxon>Bacteroidota</taxon>
        <taxon>Cytophagia</taxon>
        <taxon>Cytophagales</taxon>
        <taxon>Flammeovirgaceae</taxon>
        <taxon>Flammeovirga</taxon>
    </lineage>
</organism>
<reference evidence="8 9" key="1">
    <citation type="journal article" date="2012" name="Int. J. Syst. Evol. Microbiol.">
        <title>Flammeovirga pacifica sp. nov., isolated from deep-sea sediment.</title>
        <authorList>
            <person name="Xu H."/>
            <person name="Fu Y."/>
            <person name="Yang N."/>
            <person name="Ding Z."/>
            <person name="Lai Q."/>
            <person name="Zeng R."/>
        </authorList>
    </citation>
    <scope>NUCLEOTIDE SEQUENCE [LARGE SCALE GENOMIC DNA]</scope>
    <source>
        <strain evidence="9">DSM 24597 / LMG 26175 / WPAGA1</strain>
    </source>
</reference>
<dbReference type="GO" id="GO:0005975">
    <property type="term" value="P:carbohydrate metabolic process"/>
    <property type="evidence" value="ECO:0007669"/>
    <property type="project" value="InterPro"/>
</dbReference>
<dbReference type="InterPro" id="IPR035396">
    <property type="entry name" value="Bac_rhamnosid6H"/>
</dbReference>
<dbReference type="InterPro" id="IPR008902">
    <property type="entry name" value="Rhamnosid_concanavalin"/>
</dbReference>
<dbReference type="Gene3D" id="1.50.10.10">
    <property type="match status" value="1"/>
</dbReference>
<dbReference type="Pfam" id="PF17389">
    <property type="entry name" value="Bac_rhamnosid6H"/>
    <property type="match status" value="1"/>
</dbReference>
<proteinExistence type="predicted"/>
<comment type="catalytic activity">
    <reaction evidence="1">
        <text>Hydrolysis of terminal non-reducing alpha-L-rhamnose residues in alpha-L-rhamnosides.</text>
        <dbReference type="EC" id="3.2.1.40"/>
    </reaction>
</comment>
<dbReference type="Proteomes" id="UP000179797">
    <property type="component" value="Unassembled WGS sequence"/>
</dbReference>
<dbReference type="PROSITE" id="PS51257">
    <property type="entry name" value="PROKAR_LIPOPROTEIN"/>
    <property type="match status" value="1"/>
</dbReference>
<name>A0A1S1YU23_FLAPC</name>
<evidence type="ECO:0000259" key="6">
    <source>
        <dbReference type="Pfam" id="PF17389"/>
    </source>
</evidence>
<dbReference type="Pfam" id="PF17390">
    <property type="entry name" value="Bac_rhamnosid_C"/>
    <property type="match status" value="1"/>
</dbReference>
<dbReference type="STRING" id="915059.NH26_23375"/>
<dbReference type="GO" id="GO:0030596">
    <property type="term" value="F:alpha-L-rhamnosidase activity"/>
    <property type="evidence" value="ECO:0007669"/>
    <property type="project" value="UniProtKB-EC"/>
</dbReference>
<dbReference type="PANTHER" id="PTHR33307">
    <property type="entry name" value="ALPHA-RHAMNOSIDASE (EUROFUNG)"/>
    <property type="match status" value="1"/>
</dbReference>
<evidence type="ECO:0000259" key="7">
    <source>
        <dbReference type="Pfam" id="PF17390"/>
    </source>
</evidence>
<feature type="domain" description="Alpha-L-rhamnosidase C-terminal" evidence="7">
    <location>
        <begin position="842"/>
        <end position="910"/>
    </location>
</feature>
<dbReference type="Pfam" id="PF08531">
    <property type="entry name" value="Bac_rhamnosid_N"/>
    <property type="match status" value="1"/>
</dbReference>
<dbReference type="AlphaFoldDB" id="A0A1S1YU23"/>
<dbReference type="Pfam" id="PF05592">
    <property type="entry name" value="Bac_rhamnosid"/>
    <property type="match status" value="1"/>
</dbReference>
<dbReference type="Pfam" id="PF25788">
    <property type="entry name" value="Ig_Rha78A_N"/>
    <property type="match status" value="1"/>
</dbReference>
<evidence type="ECO:0000313" key="9">
    <source>
        <dbReference type="Proteomes" id="UP000179797"/>
    </source>
</evidence>
<evidence type="ECO:0000256" key="3">
    <source>
        <dbReference type="ARBA" id="ARBA00022801"/>
    </source>
</evidence>
<dbReference type="PIRSF" id="PIRSF010631">
    <property type="entry name" value="A-rhamnsds"/>
    <property type="match status" value="1"/>
</dbReference>
<dbReference type="Gene3D" id="2.60.420.10">
    <property type="entry name" value="Maltose phosphorylase, domain 3"/>
    <property type="match status" value="1"/>
</dbReference>
<dbReference type="InterPro" id="IPR012341">
    <property type="entry name" value="6hp_glycosidase-like_sf"/>
</dbReference>
<dbReference type="InterPro" id="IPR013783">
    <property type="entry name" value="Ig-like_fold"/>
</dbReference>
<dbReference type="OrthoDB" id="9815108at2"/>
<gene>
    <name evidence="8" type="ORF">NH26_23375</name>
</gene>
<dbReference type="SUPFAM" id="SSF48208">
    <property type="entry name" value="Six-hairpin glycosidases"/>
    <property type="match status" value="1"/>
</dbReference>
<dbReference type="Gene3D" id="2.60.120.260">
    <property type="entry name" value="Galactose-binding domain-like"/>
    <property type="match status" value="2"/>
</dbReference>